<sequence length="219" mass="24656">MKQRHIFSFPAVLAVLLTASTLCLSACGDKEPEPTVKDPNTTPTQISYNHRSINSIDGKRQYRMETPLLERYELAEEPFTEFRKGIKIETYDTSLRVQSDLVADYARLNEVTELWEARGNVVAHNYTGEKGGRTLFTERLYWDQKAKKIYSDTTARVIDGGSVHVGRNFEADENFETWTFHNTSGRIEVDAATLRDSTANGPTATADSLSADTTRRANP</sequence>
<keyword evidence="2" id="KW-0732">Signal</keyword>
<dbReference type="NCBIfam" id="TIGR04409">
    <property type="entry name" value="LptC_YrbK"/>
    <property type="match status" value="1"/>
</dbReference>
<evidence type="ECO:0000256" key="2">
    <source>
        <dbReference type="SAM" id="SignalP"/>
    </source>
</evidence>
<protein>
    <submittedName>
        <fullName evidence="3">LPS export ABC transporter periplasmic protein LptC</fullName>
    </submittedName>
</protein>
<dbReference type="GO" id="GO:0005886">
    <property type="term" value="C:plasma membrane"/>
    <property type="evidence" value="ECO:0007669"/>
    <property type="project" value="InterPro"/>
</dbReference>
<reference evidence="3" key="1">
    <citation type="journal article" date="2021" name="PeerJ">
        <title>Extensive microbial diversity within the chicken gut microbiome revealed by metagenomics and culture.</title>
        <authorList>
            <person name="Gilroy R."/>
            <person name="Ravi A."/>
            <person name="Getino M."/>
            <person name="Pursley I."/>
            <person name="Horton D.L."/>
            <person name="Alikhan N.F."/>
            <person name="Baker D."/>
            <person name="Gharbi K."/>
            <person name="Hall N."/>
            <person name="Watson M."/>
            <person name="Adriaenssens E.M."/>
            <person name="Foster-Nyarko E."/>
            <person name="Jarju S."/>
            <person name="Secka A."/>
            <person name="Antonio M."/>
            <person name="Oren A."/>
            <person name="Chaudhuri R.R."/>
            <person name="La Ragione R."/>
            <person name="Hildebrand F."/>
            <person name="Pallen M.J."/>
        </authorList>
    </citation>
    <scope>NUCLEOTIDE SEQUENCE</scope>
    <source>
        <strain evidence="3">ChiBcec15-1070</strain>
    </source>
</reference>
<evidence type="ECO:0000313" key="3">
    <source>
        <dbReference type="EMBL" id="HIW10549.1"/>
    </source>
</evidence>
<dbReference type="Proteomes" id="UP000823926">
    <property type="component" value="Unassembled WGS sequence"/>
</dbReference>
<dbReference type="EMBL" id="DXHL01000019">
    <property type="protein sequence ID" value="HIW10549.1"/>
    <property type="molecule type" value="Genomic_DNA"/>
</dbReference>
<name>A0A9D1TYS0_9BACT</name>
<comment type="caution">
    <text evidence="3">The sequence shown here is derived from an EMBL/GenBank/DDBJ whole genome shotgun (WGS) entry which is preliminary data.</text>
</comment>
<gene>
    <name evidence="3" type="primary">lptC</name>
    <name evidence="3" type="ORF">H9888_03510</name>
</gene>
<feature type="compositionally biased region" description="Low complexity" evidence="1">
    <location>
        <begin position="203"/>
        <end position="212"/>
    </location>
</feature>
<accession>A0A9D1TYS0</accession>
<dbReference type="AlphaFoldDB" id="A0A9D1TYS0"/>
<dbReference type="GO" id="GO:0015221">
    <property type="term" value="F:lipopolysaccharide transmembrane transporter activity"/>
    <property type="evidence" value="ECO:0007669"/>
    <property type="project" value="InterPro"/>
</dbReference>
<feature type="chain" id="PRO_5039534915" evidence="2">
    <location>
        <begin position="26"/>
        <end position="219"/>
    </location>
</feature>
<evidence type="ECO:0000256" key="1">
    <source>
        <dbReference type="SAM" id="MobiDB-lite"/>
    </source>
</evidence>
<proteinExistence type="predicted"/>
<dbReference type="InterPro" id="IPR026265">
    <property type="entry name" value="LptC"/>
</dbReference>
<reference evidence="3" key="2">
    <citation type="submission" date="2021-04" db="EMBL/GenBank/DDBJ databases">
        <authorList>
            <person name="Gilroy R."/>
        </authorList>
    </citation>
    <scope>NUCLEOTIDE SEQUENCE</scope>
    <source>
        <strain evidence="3">ChiBcec15-1070</strain>
    </source>
</reference>
<evidence type="ECO:0000313" key="4">
    <source>
        <dbReference type="Proteomes" id="UP000823926"/>
    </source>
</evidence>
<dbReference type="Pfam" id="PF06835">
    <property type="entry name" value="LptC"/>
    <property type="match status" value="1"/>
</dbReference>
<dbReference type="InterPro" id="IPR010664">
    <property type="entry name" value="LipoPS_assembly_LptC-rel"/>
</dbReference>
<feature type="region of interest" description="Disordered" evidence="1">
    <location>
        <begin position="193"/>
        <end position="219"/>
    </location>
</feature>
<dbReference type="Gene3D" id="2.60.450.10">
    <property type="entry name" value="Lipopolysaccharide (LPS) transport protein A like domain"/>
    <property type="match status" value="1"/>
</dbReference>
<organism evidence="3 4">
    <name type="scientific">Candidatus Rikenella faecigallinarum</name>
    <dbReference type="NCBI Taxonomy" id="2838745"/>
    <lineage>
        <taxon>Bacteria</taxon>
        <taxon>Pseudomonadati</taxon>
        <taxon>Bacteroidota</taxon>
        <taxon>Bacteroidia</taxon>
        <taxon>Bacteroidales</taxon>
        <taxon>Rikenellaceae</taxon>
        <taxon>Rikenella</taxon>
    </lineage>
</organism>
<feature type="signal peptide" evidence="2">
    <location>
        <begin position="1"/>
        <end position="25"/>
    </location>
</feature>